<proteinExistence type="predicted"/>
<evidence type="ECO:0000256" key="1">
    <source>
        <dbReference type="SAM" id="MobiDB-lite"/>
    </source>
</evidence>
<gene>
    <name evidence="2" type="ORF">K469DRAFT_777719</name>
</gene>
<accession>A0A6A6E477</accession>
<dbReference type="Proteomes" id="UP000800200">
    <property type="component" value="Unassembled WGS sequence"/>
</dbReference>
<evidence type="ECO:0000313" key="3">
    <source>
        <dbReference type="Proteomes" id="UP000800200"/>
    </source>
</evidence>
<feature type="compositionally biased region" description="Basic and acidic residues" evidence="1">
    <location>
        <begin position="299"/>
        <end position="310"/>
    </location>
</feature>
<feature type="compositionally biased region" description="Polar residues" evidence="1">
    <location>
        <begin position="249"/>
        <end position="269"/>
    </location>
</feature>
<reference evidence="2" key="1">
    <citation type="journal article" date="2020" name="Stud. Mycol.">
        <title>101 Dothideomycetes genomes: a test case for predicting lifestyles and emergence of pathogens.</title>
        <authorList>
            <person name="Haridas S."/>
            <person name="Albert R."/>
            <person name="Binder M."/>
            <person name="Bloem J."/>
            <person name="Labutti K."/>
            <person name="Salamov A."/>
            <person name="Andreopoulos B."/>
            <person name="Baker S."/>
            <person name="Barry K."/>
            <person name="Bills G."/>
            <person name="Bluhm B."/>
            <person name="Cannon C."/>
            <person name="Castanera R."/>
            <person name="Culley D."/>
            <person name="Daum C."/>
            <person name="Ezra D."/>
            <person name="Gonzalez J."/>
            <person name="Henrissat B."/>
            <person name="Kuo A."/>
            <person name="Liang C."/>
            <person name="Lipzen A."/>
            <person name="Lutzoni F."/>
            <person name="Magnuson J."/>
            <person name="Mondo S."/>
            <person name="Nolan M."/>
            <person name="Ohm R."/>
            <person name="Pangilinan J."/>
            <person name="Park H.-J."/>
            <person name="Ramirez L."/>
            <person name="Alfaro M."/>
            <person name="Sun H."/>
            <person name="Tritt A."/>
            <person name="Yoshinaga Y."/>
            <person name="Zwiers L.-H."/>
            <person name="Turgeon B."/>
            <person name="Goodwin S."/>
            <person name="Spatafora J."/>
            <person name="Crous P."/>
            <person name="Grigoriev I."/>
        </authorList>
    </citation>
    <scope>NUCLEOTIDE SEQUENCE</scope>
    <source>
        <strain evidence="2">CBS 207.26</strain>
    </source>
</reference>
<dbReference type="AlphaFoldDB" id="A0A6A6E477"/>
<organism evidence="2 3">
    <name type="scientific">Zopfia rhizophila CBS 207.26</name>
    <dbReference type="NCBI Taxonomy" id="1314779"/>
    <lineage>
        <taxon>Eukaryota</taxon>
        <taxon>Fungi</taxon>
        <taxon>Dikarya</taxon>
        <taxon>Ascomycota</taxon>
        <taxon>Pezizomycotina</taxon>
        <taxon>Dothideomycetes</taxon>
        <taxon>Dothideomycetes incertae sedis</taxon>
        <taxon>Zopfiaceae</taxon>
        <taxon>Zopfia</taxon>
    </lineage>
</organism>
<feature type="region of interest" description="Disordered" evidence="1">
    <location>
        <begin position="288"/>
        <end position="310"/>
    </location>
</feature>
<dbReference type="EMBL" id="ML994632">
    <property type="protein sequence ID" value="KAF2185805.1"/>
    <property type="molecule type" value="Genomic_DNA"/>
</dbReference>
<name>A0A6A6E477_9PEZI</name>
<evidence type="ECO:0000313" key="2">
    <source>
        <dbReference type="EMBL" id="KAF2185805.1"/>
    </source>
</evidence>
<sequence length="310" mass="34108">MTCEAPPFGVDVIKNVKVHSRGLKKIQKGGGQAVEHIDDWLGIKGDVKNEPQEYQSDHLDGMSSVYFQTMVVFWVSSPNHLVIVVFVEGKSTLVGRLLETFGAVAGGDMGFFGNELGLHQLEDEVLLPASTELGLNADGFYSQPSGDESDYIPGHINRGVESDYSIDHPGHGDERRIRDALLKAVLGKIHNYEENRTGLQEDANGNKVRNEKIAGQCVQFVDTMTSAPTKEIPTSAPSSEITTHHSFATPTKSFPYISSQGTQTVNPPRTQGFPHQRANAQSILTTIRDSRPKNTSRVYDPKQKEFKVCN</sequence>
<feature type="compositionally biased region" description="Polar residues" evidence="1">
    <location>
        <begin position="288"/>
        <end position="297"/>
    </location>
</feature>
<protein>
    <submittedName>
        <fullName evidence="2">Uncharacterized protein</fullName>
    </submittedName>
</protein>
<feature type="region of interest" description="Disordered" evidence="1">
    <location>
        <begin position="249"/>
        <end position="275"/>
    </location>
</feature>
<keyword evidence="3" id="KW-1185">Reference proteome</keyword>